<dbReference type="GO" id="GO:0009507">
    <property type="term" value="C:chloroplast"/>
    <property type="evidence" value="ECO:0007669"/>
    <property type="project" value="InterPro"/>
</dbReference>
<feature type="non-terminal residue" evidence="2">
    <location>
        <position position="195"/>
    </location>
</feature>
<accession>A0AA38CCQ8</accession>
<keyword evidence="1" id="KW-0812">Transmembrane</keyword>
<dbReference type="PANTHER" id="PTHR36399:SF1">
    <property type="entry name" value="PHOTOSYNTHETIC NDH SUBUNIT OF SUBCOMPLEX B 5, CHLOROPLASTIC"/>
    <property type="match status" value="1"/>
</dbReference>
<keyword evidence="1" id="KW-0472">Membrane</keyword>
<organism evidence="2 3">
    <name type="scientific">Taxus chinensis</name>
    <name type="common">Chinese yew</name>
    <name type="synonym">Taxus wallichiana var. chinensis</name>
    <dbReference type="NCBI Taxonomy" id="29808"/>
    <lineage>
        <taxon>Eukaryota</taxon>
        <taxon>Viridiplantae</taxon>
        <taxon>Streptophyta</taxon>
        <taxon>Embryophyta</taxon>
        <taxon>Tracheophyta</taxon>
        <taxon>Spermatophyta</taxon>
        <taxon>Pinopsida</taxon>
        <taxon>Pinidae</taxon>
        <taxon>Conifers II</taxon>
        <taxon>Cupressales</taxon>
        <taxon>Taxaceae</taxon>
        <taxon>Taxus</taxon>
    </lineage>
</organism>
<dbReference type="InterPro" id="IPR034569">
    <property type="entry name" value="PNSB5"/>
</dbReference>
<evidence type="ECO:0000256" key="1">
    <source>
        <dbReference type="SAM" id="Phobius"/>
    </source>
</evidence>
<evidence type="ECO:0000313" key="3">
    <source>
        <dbReference type="Proteomes" id="UP000824469"/>
    </source>
</evidence>
<dbReference type="Proteomes" id="UP000824469">
    <property type="component" value="Unassembled WGS sequence"/>
</dbReference>
<dbReference type="EMBL" id="JAHRHJ020000010">
    <property type="protein sequence ID" value="KAH9298217.1"/>
    <property type="molecule type" value="Genomic_DNA"/>
</dbReference>
<evidence type="ECO:0000313" key="2">
    <source>
        <dbReference type="EMBL" id="KAH9298217.1"/>
    </source>
</evidence>
<sequence length="195" mass="21916">ESMMAVFGKQTSVASIVSAVAANKCSVPMCTSPLSSLGRQFHPLRASVNVGGFEPDLSEEPIDYYRTPGVSEEDFPYGYADGAHTWHEGDDGDFKEEFFKVFEESGGPTGFQGAISWLFLPGLVAGMALNVPGEYLYIYTALFVFAFIGIEMAKPDQPFNFEPKIYNMERKARDKFMEDYNSMSIWEFNEKYHKN</sequence>
<feature type="transmembrane region" description="Helical" evidence="1">
    <location>
        <begin position="135"/>
        <end position="153"/>
    </location>
</feature>
<dbReference type="AlphaFoldDB" id="A0AA38CCQ8"/>
<keyword evidence="3" id="KW-1185">Reference proteome</keyword>
<protein>
    <recommendedName>
        <fullName evidence="4">NAD(P)H dehydrogenase 18</fullName>
    </recommendedName>
</protein>
<name>A0AA38CCQ8_TAXCH</name>
<dbReference type="GO" id="GO:0006979">
    <property type="term" value="P:response to oxidative stress"/>
    <property type="evidence" value="ECO:0007669"/>
    <property type="project" value="InterPro"/>
</dbReference>
<reference evidence="2 3" key="1">
    <citation type="journal article" date="2021" name="Nat. Plants">
        <title>The Taxus genome provides insights into paclitaxel biosynthesis.</title>
        <authorList>
            <person name="Xiong X."/>
            <person name="Gou J."/>
            <person name="Liao Q."/>
            <person name="Li Y."/>
            <person name="Zhou Q."/>
            <person name="Bi G."/>
            <person name="Li C."/>
            <person name="Du R."/>
            <person name="Wang X."/>
            <person name="Sun T."/>
            <person name="Guo L."/>
            <person name="Liang H."/>
            <person name="Lu P."/>
            <person name="Wu Y."/>
            <person name="Zhang Z."/>
            <person name="Ro D.K."/>
            <person name="Shang Y."/>
            <person name="Huang S."/>
            <person name="Yan J."/>
        </authorList>
    </citation>
    <scope>NUCLEOTIDE SEQUENCE [LARGE SCALE GENOMIC DNA]</scope>
    <source>
        <strain evidence="2">Ta-2019</strain>
    </source>
</reference>
<proteinExistence type="predicted"/>
<gene>
    <name evidence="2" type="ORF">KI387_029899</name>
</gene>
<keyword evidence="1" id="KW-1133">Transmembrane helix</keyword>
<evidence type="ECO:0008006" key="4">
    <source>
        <dbReference type="Google" id="ProtNLM"/>
    </source>
</evidence>
<dbReference type="OMA" id="FMEDYNS"/>
<comment type="caution">
    <text evidence="2">The sequence shown here is derived from an EMBL/GenBank/DDBJ whole genome shotgun (WGS) entry which is preliminary data.</text>
</comment>
<dbReference type="PANTHER" id="PTHR36399">
    <property type="entry name" value="PHOTOSYNTHETIC NDH SUBUNIT OF SUBCOMPLEX B 5, CHLOROPLASTIC"/>
    <property type="match status" value="1"/>
</dbReference>